<evidence type="ECO:0000256" key="7">
    <source>
        <dbReference type="SAM" id="MobiDB-lite"/>
    </source>
</evidence>
<dbReference type="InterPro" id="IPR027359">
    <property type="entry name" value="Volt_channel_dom_sf"/>
</dbReference>
<keyword evidence="11" id="KW-1185">Reference proteome</keyword>
<feature type="compositionally biased region" description="Basic and acidic residues" evidence="7">
    <location>
        <begin position="90"/>
        <end position="102"/>
    </location>
</feature>
<dbReference type="InterPro" id="IPR002048">
    <property type="entry name" value="EF_hand_dom"/>
</dbReference>
<dbReference type="SUPFAM" id="SSF81324">
    <property type="entry name" value="Voltage-gated potassium channels"/>
    <property type="match status" value="1"/>
</dbReference>
<dbReference type="OrthoDB" id="191686at2759"/>
<evidence type="ECO:0000256" key="3">
    <source>
        <dbReference type="ARBA" id="ARBA00022837"/>
    </source>
</evidence>
<feature type="compositionally biased region" description="Basic and acidic residues" evidence="7">
    <location>
        <begin position="118"/>
        <end position="129"/>
    </location>
</feature>
<dbReference type="GO" id="GO:0086010">
    <property type="term" value="P:membrane depolarization during action potential"/>
    <property type="evidence" value="ECO:0007669"/>
    <property type="project" value="TreeGrafter"/>
</dbReference>
<dbReference type="GO" id="GO:0001518">
    <property type="term" value="C:voltage-gated sodium channel complex"/>
    <property type="evidence" value="ECO:0007669"/>
    <property type="project" value="TreeGrafter"/>
</dbReference>
<evidence type="ECO:0000256" key="8">
    <source>
        <dbReference type="SAM" id="Phobius"/>
    </source>
</evidence>
<gene>
    <name evidence="10" type="ORF">PGLA1383_LOCUS4710</name>
</gene>
<dbReference type="EMBL" id="CAJNNV010001778">
    <property type="protein sequence ID" value="CAE8585809.1"/>
    <property type="molecule type" value="Genomic_DNA"/>
</dbReference>
<keyword evidence="6" id="KW-0175">Coiled coil</keyword>
<evidence type="ECO:0000256" key="2">
    <source>
        <dbReference type="ARBA" id="ARBA00022692"/>
    </source>
</evidence>
<feature type="transmembrane region" description="Helical" evidence="8">
    <location>
        <begin position="338"/>
        <end position="362"/>
    </location>
</feature>
<feature type="transmembrane region" description="Helical" evidence="8">
    <location>
        <begin position="304"/>
        <end position="326"/>
    </location>
</feature>
<evidence type="ECO:0000313" key="10">
    <source>
        <dbReference type="EMBL" id="CAE8585809.1"/>
    </source>
</evidence>
<organism evidence="10 11">
    <name type="scientific">Polarella glacialis</name>
    <name type="common">Dinoflagellate</name>
    <dbReference type="NCBI Taxonomy" id="89957"/>
    <lineage>
        <taxon>Eukaryota</taxon>
        <taxon>Sar</taxon>
        <taxon>Alveolata</taxon>
        <taxon>Dinophyceae</taxon>
        <taxon>Suessiales</taxon>
        <taxon>Suessiaceae</taxon>
        <taxon>Polarella</taxon>
    </lineage>
</organism>
<feature type="coiled-coil region" evidence="6">
    <location>
        <begin position="21"/>
        <end position="48"/>
    </location>
</feature>
<dbReference type="GO" id="GO:0005509">
    <property type="term" value="F:calcium ion binding"/>
    <property type="evidence" value="ECO:0007669"/>
    <property type="project" value="InterPro"/>
</dbReference>
<keyword evidence="2 8" id="KW-0812">Transmembrane</keyword>
<proteinExistence type="predicted"/>
<keyword evidence="5 8" id="KW-0472">Membrane</keyword>
<dbReference type="CDD" id="cd00051">
    <property type="entry name" value="EFh"/>
    <property type="match status" value="1"/>
</dbReference>
<protein>
    <recommendedName>
        <fullName evidence="9">EF-hand domain-containing protein</fullName>
    </recommendedName>
</protein>
<dbReference type="Gene3D" id="1.20.120.350">
    <property type="entry name" value="Voltage-gated potassium channels. Chain C"/>
    <property type="match status" value="1"/>
</dbReference>
<dbReference type="PANTHER" id="PTHR10037">
    <property type="entry name" value="VOLTAGE-GATED CATION CHANNEL CALCIUM AND SODIUM"/>
    <property type="match status" value="1"/>
</dbReference>
<dbReference type="SUPFAM" id="SSF47473">
    <property type="entry name" value="EF-hand"/>
    <property type="match status" value="1"/>
</dbReference>
<feature type="region of interest" description="Disordered" evidence="7">
    <location>
        <begin position="112"/>
        <end position="164"/>
    </location>
</feature>
<feature type="transmembrane region" description="Helical" evidence="8">
    <location>
        <begin position="475"/>
        <end position="499"/>
    </location>
</feature>
<evidence type="ECO:0000259" key="9">
    <source>
        <dbReference type="PROSITE" id="PS50222"/>
    </source>
</evidence>
<dbReference type="Gene3D" id="1.10.287.70">
    <property type="match status" value="1"/>
</dbReference>
<feature type="transmembrane region" description="Helical" evidence="8">
    <location>
        <begin position="440"/>
        <end position="463"/>
    </location>
</feature>
<reference evidence="10" key="1">
    <citation type="submission" date="2021-02" db="EMBL/GenBank/DDBJ databases">
        <authorList>
            <person name="Dougan E. K."/>
            <person name="Rhodes N."/>
            <person name="Thang M."/>
            <person name="Chan C."/>
        </authorList>
    </citation>
    <scope>NUCLEOTIDE SEQUENCE</scope>
</reference>
<comment type="caution">
    <text evidence="10">The sequence shown here is derived from an EMBL/GenBank/DDBJ whole genome shotgun (WGS) entry which is preliminary data.</text>
</comment>
<dbReference type="GO" id="GO:0005248">
    <property type="term" value="F:voltage-gated sodium channel activity"/>
    <property type="evidence" value="ECO:0007669"/>
    <property type="project" value="TreeGrafter"/>
</dbReference>
<dbReference type="InterPro" id="IPR005821">
    <property type="entry name" value="Ion_trans_dom"/>
</dbReference>
<dbReference type="Pfam" id="PF00520">
    <property type="entry name" value="Ion_trans"/>
    <property type="match status" value="1"/>
</dbReference>
<feature type="transmembrane region" description="Helical" evidence="8">
    <location>
        <begin position="255"/>
        <end position="276"/>
    </location>
</feature>
<dbReference type="PANTHER" id="PTHR10037:SF62">
    <property type="entry name" value="SODIUM CHANNEL PROTEIN 60E"/>
    <property type="match status" value="1"/>
</dbReference>
<evidence type="ECO:0000256" key="4">
    <source>
        <dbReference type="ARBA" id="ARBA00022989"/>
    </source>
</evidence>
<keyword evidence="3" id="KW-0106">Calcium</keyword>
<feature type="domain" description="EF-hand" evidence="9">
    <location>
        <begin position="524"/>
        <end position="559"/>
    </location>
</feature>
<feature type="region of interest" description="Disordered" evidence="7">
    <location>
        <begin position="178"/>
        <end position="202"/>
    </location>
</feature>
<dbReference type="InterPro" id="IPR018247">
    <property type="entry name" value="EF_Hand_1_Ca_BS"/>
</dbReference>
<comment type="subcellular location">
    <subcellularLocation>
        <location evidence="1">Membrane</location>
        <topology evidence="1">Multi-pass membrane protein</topology>
    </subcellularLocation>
</comment>
<feature type="transmembrane region" description="Helical" evidence="8">
    <location>
        <begin position="399"/>
        <end position="419"/>
    </location>
</feature>
<dbReference type="Proteomes" id="UP000654075">
    <property type="component" value="Unassembled WGS sequence"/>
</dbReference>
<accession>A0A813DJX0</accession>
<dbReference type="SMART" id="SM00054">
    <property type="entry name" value="EFh"/>
    <property type="match status" value="2"/>
</dbReference>
<feature type="region of interest" description="Disordered" evidence="7">
    <location>
        <begin position="86"/>
        <end position="105"/>
    </location>
</feature>
<evidence type="ECO:0000313" key="11">
    <source>
        <dbReference type="Proteomes" id="UP000654075"/>
    </source>
</evidence>
<dbReference type="PROSITE" id="PS00018">
    <property type="entry name" value="EF_HAND_1"/>
    <property type="match status" value="1"/>
</dbReference>
<evidence type="ECO:0000256" key="5">
    <source>
        <dbReference type="ARBA" id="ARBA00023136"/>
    </source>
</evidence>
<evidence type="ECO:0000256" key="6">
    <source>
        <dbReference type="SAM" id="Coils"/>
    </source>
</evidence>
<name>A0A813DJX0_POLGL</name>
<keyword evidence="4 8" id="KW-1133">Transmembrane helix</keyword>
<dbReference type="PROSITE" id="PS50222">
    <property type="entry name" value="EF_HAND_2"/>
    <property type="match status" value="1"/>
</dbReference>
<dbReference type="Pfam" id="PF13202">
    <property type="entry name" value="EF-hand_5"/>
    <property type="match status" value="2"/>
</dbReference>
<dbReference type="AlphaFoldDB" id="A0A813DJX0"/>
<sequence length="681" mass="76851">MKQETRPAEESEFQKLLSGLLAQHVREVSALQNEVLRLQDENEALALQRFKGGSMVSIDLLPPEEKQGDENEAFRSLKGGNVVSIDQLPPEEKQGDENEAFRSLKGGNVVSIDQLPSEEEKGAKNEALQRLKGVSMASTDQLPQMKGDENEENEARQNSKGGKVVSINLLPLEEKMVDESDSLPSEELSEGPISPKSPKSPKLGLRKQLTLLLETLDEDLPEDEFAGERDVPSDVERSQSSCLKKLHTFLQSNKFEFLISVLLCVNVLFLALELQYHGNIEGYYLSMYETPYIIQEDWGQVDSFFVVGDLVFTVIFCIDVTIRIVVLRSKFWYVPINWVDFAVVATSLIALAESLPVSPLFLRLLRIGKLARALRMVTTSNALMSLKLLIKCLASSLDMLFWSFMLLVFIQCIAGMVIANLAKEYISDTSKRVETRREVFIFYGTFTRTFLTMFEILFANWAPACRVLVDNVSEWFSIFFLIYRCVIGFAVLNVLNAVFIQQTLKTASSDEELAFKQKQKDHVKYTQKVQKLFRSVDLSSDGNITFDEFALLVESPKLKFWMSQLELEYHDLLGLFEMLDDGDGEISLEEFITGAGRLKGTATTIDIWRLETKLEIMLTRILANTSGDSPGEQPDLEELFKSSGWSHMPVSAVRSLSEGERSAERAYKSERVINKSSSMLV</sequence>
<dbReference type="InterPro" id="IPR043203">
    <property type="entry name" value="VGCC_Ca_Na"/>
</dbReference>
<evidence type="ECO:0000256" key="1">
    <source>
        <dbReference type="ARBA" id="ARBA00004141"/>
    </source>
</evidence>
<dbReference type="Gene3D" id="1.10.238.10">
    <property type="entry name" value="EF-hand"/>
    <property type="match status" value="1"/>
</dbReference>
<dbReference type="InterPro" id="IPR011992">
    <property type="entry name" value="EF-hand-dom_pair"/>
</dbReference>